<evidence type="ECO:0000313" key="7">
    <source>
        <dbReference type="Proteomes" id="UP000198619"/>
    </source>
</evidence>
<evidence type="ECO:0000256" key="2">
    <source>
        <dbReference type="ARBA" id="ARBA00022741"/>
    </source>
</evidence>
<organism evidence="6 7">
    <name type="scientific">Clostridium frigidicarnis</name>
    <dbReference type="NCBI Taxonomy" id="84698"/>
    <lineage>
        <taxon>Bacteria</taxon>
        <taxon>Bacillati</taxon>
        <taxon>Bacillota</taxon>
        <taxon>Clostridia</taxon>
        <taxon>Eubacteriales</taxon>
        <taxon>Clostridiaceae</taxon>
        <taxon>Clostridium</taxon>
    </lineage>
</organism>
<evidence type="ECO:0000256" key="4">
    <source>
        <dbReference type="ARBA" id="ARBA00066388"/>
    </source>
</evidence>
<dbReference type="GO" id="GO:0043190">
    <property type="term" value="C:ATP-binding cassette (ABC) transporter complex"/>
    <property type="evidence" value="ECO:0007669"/>
    <property type="project" value="InterPro"/>
</dbReference>
<dbReference type="OrthoDB" id="9802264at2"/>
<dbReference type="Pfam" id="PF08402">
    <property type="entry name" value="TOBE_2"/>
    <property type="match status" value="1"/>
</dbReference>
<dbReference type="STRING" id="84698.SAMN04488528_1004146"/>
<dbReference type="GO" id="GO:0015418">
    <property type="term" value="F:ABC-type quaternary ammonium compound transporting activity"/>
    <property type="evidence" value="ECO:0007669"/>
    <property type="project" value="UniProtKB-EC"/>
</dbReference>
<dbReference type="GO" id="GO:0005524">
    <property type="term" value="F:ATP binding"/>
    <property type="evidence" value="ECO:0007669"/>
    <property type="project" value="UniProtKB-KW"/>
</dbReference>
<feature type="domain" description="ABC transporter" evidence="5">
    <location>
        <begin position="3"/>
        <end position="233"/>
    </location>
</feature>
<dbReference type="PROSITE" id="PS00211">
    <property type="entry name" value="ABC_TRANSPORTER_1"/>
    <property type="match status" value="1"/>
</dbReference>
<dbReference type="InterPro" id="IPR027417">
    <property type="entry name" value="P-loop_NTPase"/>
</dbReference>
<protein>
    <recommendedName>
        <fullName evidence="4">ABC-type quaternary amine transporter</fullName>
        <ecNumber evidence="4">7.6.2.9</ecNumber>
    </recommendedName>
</protein>
<evidence type="ECO:0000256" key="3">
    <source>
        <dbReference type="ARBA" id="ARBA00022840"/>
    </source>
</evidence>
<dbReference type="SUPFAM" id="SSF52540">
    <property type="entry name" value="P-loop containing nucleoside triphosphate hydrolases"/>
    <property type="match status" value="1"/>
</dbReference>
<dbReference type="InterPro" id="IPR003439">
    <property type="entry name" value="ABC_transporter-like_ATP-bd"/>
</dbReference>
<dbReference type="PANTHER" id="PTHR42781:SF4">
    <property type="entry name" value="SPERMIDINE_PUTRESCINE IMPORT ATP-BINDING PROTEIN POTA"/>
    <property type="match status" value="1"/>
</dbReference>
<reference evidence="6 7" key="1">
    <citation type="submission" date="2016-10" db="EMBL/GenBank/DDBJ databases">
        <authorList>
            <person name="de Groot N.N."/>
        </authorList>
    </citation>
    <scope>NUCLEOTIDE SEQUENCE [LARGE SCALE GENOMIC DNA]</scope>
    <source>
        <strain evidence="6 7">DSM 12271</strain>
    </source>
</reference>
<dbReference type="InterPro" id="IPR050093">
    <property type="entry name" value="ABC_SmlMolc_Importer"/>
</dbReference>
<sequence length="317" mass="35816">MYLQLNNLTKKFGNNIVLDNLTLGINRGEILCLLGPSGCGKTTALKIIGGFLQGTSGEVIIDNEKMTNLQPENRPVSTVFQSYALFPHFTVIDNVIYGLKFKGYSKKDALKIGEEYLNIVGLEGFGHRKIQSLSGGQQQRVALARALIVSPKILLLDEPLSNLDTKLRIKMRNEIRQLQKKFNITMIFVTHDQEEALALGDKIAIMNKGKVEQIGTPEEIYNKPSNPFVLDFMGSANLKKEKNQIKSFIRPENIILSKSIGENKGVIEDSIFIGSYTMYKVRVGERILDVKVQNTYREKFHIKEEVFVSFTYEENFS</sequence>
<evidence type="ECO:0000256" key="1">
    <source>
        <dbReference type="ARBA" id="ARBA00022448"/>
    </source>
</evidence>
<dbReference type="SMART" id="SM00382">
    <property type="entry name" value="AAA"/>
    <property type="match status" value="1"/>
</dbReference>
<dbReference type="InterPro" id="IPR017871">
    <property type="entry name" value="ABC_transporter-like_CS"/>
</dbReference>
<dbReference type="GO" id="GO:0016887">
    <property type="term" value="F:ATP hydrolysis activity"/>
    <property type="evidence" value="ECO:0007669"/>
    <property type="project" value="InterPro"/>
</dbReference>
<dbReference type="SUPFAM" id="SSF50331">
    <property type="entry name" value="MOP-like"/>
    <property type="match status" value="1"/>
</dbReference>
<dbReference type="RefSeq" id="WP_090038992.1">
    <property type="nucleotide sequence ID" value="NZ_FOKI01000004.1"/>
</dbReference>
<dbReference type="Proteomes" id="UP000198619">
    <property type="component" value="Unassembled WGS sequence"/>
</dbReference>
<name>A0A1I0W8U9_9CLOT</name>
<evidence type="ECO:0000313" key="6">
    <source>
        <dbReference type="EMBL" id="SFA85122.1"/>
    </source>
</evidence>
<keyword evidence="2" id="KW-0547">Nucleotide-binding</keyword>
<dbReference type="InterPro" id="IPR008995">
    <property type="entry name" value="Mo/tungstate-bd_C_term_dom"/>
</dbReference>
<evidence type="ECO:0000259" key="5">
    <source>
        <dbReference type="PROSITE" id="PS50893"/>
    </source>
</evidence>
<dbReference type="PANTHER" id="PTHR42781">
    <property type="entry name" value="SPERMIDINE/PUTRESCINE IMPORT ATP-BINDING PROTEIN POTA"/>
    <property type="match status" value="1"/>
</dbReference>
<keyword evidence="3 6" id="KW-0067">ATP-binding</keyword>
<dbReference type="AlphaFoldDB" id="A0A1I0W8U9"/>
<keyword evidence="7" id="KW-1185">Reference proteome</keyword>
<keyword evidence="1" id="KW-0813">Transport</keyword>
<dbReference type="PROSITE" id="PS50893">
    <property type="entry name" value="ABC_TRANSPORTER_2"/>
    <property type="match status" value="1"/>
</dbReference>
<dbReference type="Gene3D" id="3.40.50.300">
    <property type="entry name" value="P-loop containing nucleotide triphosphate hydrolases"/>
    <property type="match status" value="1"/>
</dbReference>
<proteinExistence type="predicted"/>
<dbReference type="Pfam" id="PF00005">
    <property type="entry name" value="ABC_tran"/>
    <property type="match status" value="1"/>
</dbReference>
<dbReference type="InterPro" id="IPR003593">
    <property type="entry name" value="AAA+_ATPase"/>
</dbReference>
<dbReference type="EC" id="7.6.2.9" evidence="4"/>
<gene>
    <name evidence="6" type="ORF">SAMN04488528_1004146</name>
</gene>
<accession>A0A1I0W8U9</accession>
<dbReference type="EMBL" id="FOKI01000004">
    <property type="protein sequence ID" value="SFA85122.1"/>
    <property type="molecule type" value="Genomic_DNA"/>
</dbReference>
<dbReference type="FunFam" id="3.40.50.300:FF:000425">
    <property type="entry name" value="Probable ABC transporter, ATP-binding subunit"/>
    <property type="match status" value="1"/>
</dbReference>
<dbReference type="InterPro" id="IPR013611">
    <property type="entry name" value="Transp-assoc_OB_typ2"/>
</dbReference>